<comment type="caution">
    <text evidence="1">The sequence shown here is derived from an EMBL/GenBank/DDBJ whole genome shotgun (WGS) entry which is preliminary data.</text>
</comment>
<accession>A0ACC2VZE9</accession>
<proteinExistence type="predicted"/>
<sequence>MVAKSSMATFSSHSSKHKDPTSSKDKRYAIQVEKALSTFDALEEWADYIAFLSRLQKALQLSDDLKSRHTVSWIPHSHKVANKLSLCLSTSLPNGVHQKALSIYDSIFMALTKETFNSQASMWIPGLFPLFNYCSVQVKPQIINIYKLHFLANANSQVLHRMSKPFILSLLPGLDDENSEVFQDVVELMDQFKLSLDDDSHFWECMFLSIITNPEKRLGAYFWCVRRLPLFTSIKQESEEQAVIFSDEAQACLNSEPGLVVRAFAAVIDSDYTSDNSSGTFVARGFFDLLLSHLPLDSDLLNKVVHQGDKELLVMSCCRATLRKDMSLTRRLWNWLLGPEVDSLKSERHSDSRADYFSKYGLHSVAEGILKTLKSESSIKAKIDAVKMASILIMDKWEISHLLTPKVFQAILETCYDTHKSKDGVSSRELFLSVQTFFDGVEADYIWSEIVPVLLNGESSRLDVVNFIFQNFDLREEEMVTIHAPIALLAVLMRSQKEDGADLIREIEFLVYLLSKEAFSQDDTAHEEVDRLEIQPKIEEYYSNDQVTKQREVPYNPPTIAYLIFDNFSRVMKEKLFLEEEPQKYSIMFCHLAELVPRDIRNSILKSMVKDVLEMPITESITPNNDKQRNLHGALSVSKLSVYFMPLLSPEEKVKLLTIILSNIWIALTSNGRISYQVEAVKCIFDLQINYSLFHIEAGIVRLLLNSSIYERIAALGTLWTHSQALNDSDAMLARPLFILLDDLQVQDSKNSLMVNDFIDNVVKNGSANRLLKMITDPLLKFDFMRHDKDTIGTTDDVSLFEYHLDVLVRVVEANVKQLRDAFSNEFAVTDSKLKINLFKDNEWNVSTYKSLLLMIIEKFLNLLLVANAFDSSTRDFVSYGNAVDRCLRLYKYLLSGNEADFSQRFLVLLQSCSKIVSSPYSSNYQMEMVEATYLDCISHFLNLSKNMRIALNLLHVEDDAKESPFVHFFINGITSARTVVLLKLWVLLLVSSLYLFNESVYSVILIVNDCLLRKIDKYFSSLSQPNSDEYEDIERAINIVLGGVEDLLSITHSYLMTSKAKSNQEITNSTPESGFFGNVIQGVFQLESPALKTSEQNKLFSVLISFQDAVNSIFKVWAWADSDRSVSDSLGTTAIKSRTYVAHKLKFKTRKVLETLMDLERQEVIECLISTNEPLVVKLLHVLDGGRCQVTLPYIYDTITSFSCPQILPESKRSSGNVHISANQASSFLIKYIESIDTDSLSDIWTPTTQFFKDVLTYANQYKDVLSDLLQAAKHLMDKARVSKSSEQKKYRKEISDILFRLIQANISPKNQVEAISTEKKEISTETANLTSNIFVTIHNVVEHLDEMFPETERATSCVSSILQHMITPSIKAKHINEVPTRVLKLTLAIGKHHPIKAWKVLVYDAFMDNSFFETQPAENLSLWEEIIGLWIKTDKEKLKELIIKFTPSVQSTAGNIFTWGESSEIEGKVFVSRRVTYLLMAAPKNFFLVYLGDLFSKIEYSLGNSCPFAYRAHIMVLFRAIVTCFDDVHLIPRWSIIVHELLLVFESIAERDSKHLLSMSKDELQLVLASCKLLDQLLLARHDEFTLSDWLFVSAESKIVTRPQQLHALVDIIASKDLVVAREPPIKIDQPSGLLKPLLHGVVHLENISRLRLFFESLSMINFERTYGLYEVDYDSVRSDIFNDLILRG</sequence>
<evidence type="ECO:0000313" key="1">
    <source>
        <dbReference type="EMBL" id="KAJ9104844.1"/>
    </source>
</evidence>
<dbReference type="EMBL" id="JASBWR010000038">
    <property type="protein sequence ID" value="KAJ9104844.1"/>
    <property type="molecule type" value="Genomic_DNA"/>
</dbReference>
<name>A0ACC2VZE9_9TREE</name>
<evidence type="ECO:0000313" key="2">
    <source>
        <dbReference type="Proteomes" id="UP001241377"/>
    </source>
</evidence>
<protein>
    <submittedName>
        <fullName evidence="1">Uncharacterized protein</fullName>
    </submittedName>
</protein>
<reference evidence="1" key="1">
    <citation type="submission" date="2023-04" db="EMBL/GenBank/DDBJ databases">
        <title>Draft Genome sequencing of Naganishia species isolated from polar environments using Oxford Nanopore Technology.</title>
        <authorList>
            <person name="Leo P."/>
            <person name="Venkateswaran K."/>
        </authorList>
    </citation>
    <scope>NUCLEOTIDE SEQUENCE</scope>
    <source>
        <strain evidence="1">MNA-CCFEE 5261</strain>
    </source>
</reference>
<dbReference type="Proteomes" id="UP001241377">
    <property type="component" value="Unassembled WGS sequence"/>
</dbReference>
<keyword evidence="2" id="KW-1185">Reference proteome</keyword>
<organism evidence="1 2">
    <name type="scientific">Naganishia cerealis</name>
    <dbReference type="NCBI Taxonomy" id="610337"/>
    <lineage>
        <taxon>Eukaryota</taxon>
        <taxon>Fungi</taxon>
        <taxon>Dikarya</taxon>
        <taxon>Basidiomycota</taxon>
        <taxon>Agaricomycotina</taxon>
        <taxon>Tremellomycetes</taxon>
        <taxon>Filobasidiales</taxon>
        <taxon>Filobasidiaceae</taxon>
        <taxon>Naganishia</taxon>
    </lineage>
</organism>
<gene>
    <name evidence="1" type="ORF">QFC19_003803</name>
</gene>